<feature type="non-terminal residue" evidence="2">
    <location>
        <position position="1"/>
    </location>
</feature>
<feature type="compositionally biased region" description="Low complexity" evidence="1">
    <location>
        <begin position="42"/>
        <end position="53"/>
    </location>
</feature>
<keyword evidence="3" id="KW-1185">Reference proteome</keyword>
<proteinExistence type="predicted"/>
<evidence type="ECO:0000313" key="3">
    <source>
        <dbReference type="Proteomes" id="UP000485058"/>
    </source>
</evidence>
<evidence type="ECO:0000256" key="1">
    <source>
        <dbReference type="SAM" id="MobiDB-lite"/>
    </source>
</evidence>
<dbReference type="Proteomes" id="UP000485058">
    <property type="component" value="Unassembled WGS sequence"/>
</dbReference>
<feature type="compositionally biased region" description="Basic and acidic residues" evidence="1">
    <location>
        <begin position="26"/>
        <end position="38"/>
    </location>
</feature>
<feature type="region of interest" description="Disordered" evidence="1">
    <location>
        <begin position="1"/>
        <end position="54"/>
    </location>
</feature>
<feature type="non-terminal residue" evidence="2">
    <location>
        <position position="92"/>
    </location>
</feature>
<accession>A0A699ZAL2</accession>
<comment type="caution">
    <text evidence="2">The sequence shown here is derived from an EMBL/GenBank/DDBJ whole genome shotgun (WGS) entry which is preliminary data.</text>
</comment>
<evidence type="ECO:0000313" key="2">
    <source>
        <dbReference type="EMBL" id="GFH19697.1"/>
    </source>
</evidence>
<gene>
    <name evidence="2" type="ORF">HaLaN_16687</name>
</gene>
<dbReference type="EMBL" id="BLLF01001505">
    <property type="protein sequence ID" value="GFH19697.1"/>
    <property type="molecule type" value="Genomic_DNA"/>
</dbReference>
<organism evidence="2 3">
    <name type="scientific">Haematococcus lacustris</name>
    <name type="common">Green alga</name>
    <name type="synonym">Haematococcus pluvialis</name>
    <dbReference type="NCBI Taxonomy" id="44745"/>
    <lineage>
        <taxon>Eukaryota</taxon>
        <taxon>Viridiplantae</taxon>
        <taxon>Chlorophyta</taxon>
        <taxon>core chlorophytes</taxon>
        <taxon>Chlorophyceae</taxon>
        <taxon>CS clade</taxon>
        <taxon>Chlamydomonadales</taxon>
        <taxon>Haematococcaceae</taxon>
        <taxon>Haematococcus</taxon>
    </lineage>
</organism>
<reference evidence="2 3" key="1">
    <citation type="submission" date="2020-02" db="EMBL/GenBank/DDBJ databases">
        <title>Draft genome sequence of Haematococcus lacustris strain NIES-144.</title>
        <authorList>
            <person name="Morimoto D."/>
            <person name="Nakagawa S."/>
            <person name="Yoshida T."/>
            <person name="Sawayama S."/>
        </authorList>
    </citation>
    <scope>NUCLEOTIDE SEQUENCE [LARGE SCALE GENOMIC DNA]</scope>
    <source>
        <strain evidence="2 3">NIES-144</strain>
    </source>
</reference>
<sequence>MRMAEAWTQPWQPLHPTMGLAAGKEPGSRDGRARKLGDGRTSGHVPGSSPGGSNLTLMEVAGKLQVGVFSSGPLGEAGLAQDLAQPLDSVLV</sequence>
<dbReference type="AlphaFoldDB" id="A0A699ZAL2"/>
<name>A0A699ZAL2_HAELA</name>
<protein>
    <submittedName>
        <fullName evidence="2">Uncharacterized protein</fullName>
    </submittedName>
</protein>